<dbReference type="InterPro" id="IPR029063">
    <property type="entry name" value="SAM-dependent_MTases_sf"/>
</dbReference>
<dbReference type="EC" id="2.1.1.37" evidence="7"/>
<keyword evidence="3 5" id="KW-0949">S-adenosyl-L-methionine</keyword>
<sequence>MFNVVETFSGIGSQAKALRNIGFNANIVATADWDINAIIAYDLIHHGKQDLTAYNHYSEQQLNEELSKFTLSADGKSAMTEKAKKVLPIHLKKMLLYAIRRSNNLVSITDIKGKDISDNIDLLTYSFPCQDLSVCGFWHGNTSGIDRDANNRSGMLWEVERILEEMFKLGKKMPKFLLMENVSNILSKTHEKNFNEWKGFLSSLGYYNVVYKLNAKDFGIPQKRERVYMLSVLVGNDALKLMELKRYLDEHKLENINEINRLKRREISLREILKINYEENPLYREEANYSQPNDTPSRQRIFEKNDVLYDGVNIKDIIVNTVTTKQDRHPNSGVIVYDSGRSGKAVYRNLTPRECFLLMGFDEEDFQILIENNIDVNKRRKLFTKEKLIKMAGNSIVVDVLEVIFRQIREIEEIL</sequence>
<dbReference type="PROSITE" id="PS00094">
    <property type="entry name" value="C5_MTASE_1"/>
    <property type="match status" value="1"/>
</dbReference>
<name>F2JIR3_CELLD</name>
<reference evidence="8 9" key="1">
    <citation type="journal article" date="2011" name="J. Bacteriol.">
        <title>Complete genome sequence of the cellulose-degrading bacterium Cellulosilyticum lentocellum.</title>
        <authorList>
            <consortium name="US DOE Joint Genome Institute"/>
            <person name="Miller D.A."/>
            <person name="Suen G."/>
            <person name="Bruce D."/>
            <person name="Copeland A."/>
            <person name="Cheng J.F."/>
            <person name="Detter C."/>
            <person name="Goodwin L.A."/>
            <person name="Han C.S."/>
            <person name="Hauser L.J."/>
            <person name="Land M.L."/>
            <person name="Lapidus A."/>
            <person name="Lucas S."/>
            <person name="Meincke L."/>
            <person name="Pitluck S."/>
            <person name="Tapia R."/>
            <person name="Teshima H."/>
            <person name="Woyke T."/>
            <person name="Fox B.G."/>
            <person name="Angert E.R."/>
            <person name="Currie C.R."/>
        </authorList>
    </citation>
    <scope>NUCLEOTIDE SEQUENCE [LARGE SCALE GENOMIC DNA]</scope>
    <source>
        <strain evidence="9">ATCC 49066 / DSM 5427 / NCIMB 11756 / RHM5</strain>
    </source>
</reference>
<dbReference type="Proteomes" id="UP000008467">
    <property type="component" value="Chromosome"/>
</dbReference>
<dbReference type="Gene3D" id="3.40.50.150">
    <property type="entry name" value="Vaccinia Virus protein VP39"/>
    <property type="match status" value="1"/>
</dbReference>
<dbReference type="NCBIfam" id="TIGR00675">
    <property type="entry name" value="dcm"/>
    <property type="match status" value="1"/>
</dbReference>
<keyword evidence="9" id="KW-1185">Reference proteome</keyword>
<evidence type="ECO:0000313" key="9">
    <source>
        <dbReference type="Proteomes" id="UP000008467"/>
    </source>
</evidence>
<dbReference type="PANTHER" id="PTHR46098:SF1">
    <property type="entry name" value="TRNA (CYTOSINE(38)-C(5))-METHYLTRANSFERASE"/>
    <property type="match status" value="1"/>
</dbReference>
<dbReference type="SUPFAM" id="SSF53335">
    <property type="entry name" value="S-adenosyl-L-methionine-dependent methyltransferases"/>
    <property type="match status" value="1"/>
</dbReference>
<gene>
    <name evidence="8" type="ordered locus">Clole_0233</name>
</gene>
<dbReference type="InterPro" id="IPR031303">
    <property type="entry name" value="C5_meth_CS"/>
</dbReference>
<dbReference type="PRINTS" id="PR00105">
    <property type="entry name" value="C5METTRFRASE"/>
</dbReference>
<dbReference type="STRING" id="642492.Clole_0233"/>
<dbReference type="InterPro" id="IPR018117">
    <property type="entry name" value="C5_DNA_meth_AS"/>
</dbReference>
<keyword evidence="4" id="KW-0680">Restriction system</keyword>
<dbReference type="InterPro" id="IPR050750">
    <property type="entry name" value="C5-MTase"/>
</dbReference>
<keyword evidence="1 5" id="KW-0489">Methyltransferase</keyword>
<dbReference type="EMBL" id="CP002582">
    <property type="protein sequence ID" value="ADZ81985.1"/>
    <property type="molecule type" value="Genomic_DNA"/>
</dbReference>
<protein>
    <recommendedName>
        <fullName evidence="7">Cytosine-specific methyltransferase</fullName>
        <ecNumber evidence="7">2.1.1.37</ecNumber>
    </recommendedName>
</protein>
<comment type="similarity">
    <text evidence="5 6">Belongs to the class I-like SAM-binding methyltransferase superfamily. C5-methyltransferase family.</text>
</comment>
<evidence type="ECO:0000256" key="7">
    <source>
        <dbReference type="RuleBase" id="RU000417"/>
    </source>
</evidence>
<keyword evidence="2 5" id="KW-0808">Transferase</keyword>
<dbReference type="PROSITE" id="PS00095">
    <property type="entry name" value="C5_MTASE_2"/>
    <property type="match status" value="1"/>
</dbReference>
<evidence type="ECO:0000313" key="8">
    <source>
        <dbReference type="EMBL" id="ADZ81985.1"/>
    </source>
</evidence>
<comment type="catalytic activity">
    <reaction evidence="7">
        <text>a 2'-deoxycytidine in DNA + S-adenosyl-L-methionine = a 5-methyl-2'-deoxycytidine in DNA + S-adenosyl-L-homocysteine + H(+)</text>
        <dbReference type="Rhea" id="RHEA:13681"/>
        <dbReference type="Rhea" id="RHEA-COMP:11369"/>
        <dbReference type="Rhea" id="RHEA-COMP:11370"/>
        <dbReference type="ChEBI" id="CHEBI:15378"/>
        <dbReference type="ChEBI" id="CHEBI:57856"/>
        <dbReference type="ChEBI" id="CHEBI:59789"/>
        <dbReference type="ChEBI" id="CHEBI:85452"/>
        <dbReference type="ChEBI" id="CHEBI:85454"/>
        <dbReference type="EC" id="2.1.1.37"/>
    </reaction>
</comment>
<evidence type="ECO:0000256" key="3">
    <source>
        <dbReference type="ARBA" id="ARBA00022691"/>
    </source>
</evidence>
<dbReference type="AlphaFoldDB" id="F2JIR3"/>
<evidence type="ECO:0000256" key="4">
    <source>
        <dbReference type="ARBA" id="ARBA00022747"/>
    </source>
</evidence>
<dbReference type="Gene3D" id="3.90.120.10">
    <property type="entry name" value="DNA Methylase, subunit A, domain 2"/>
    <property type="match status" value="1"/>
</dbReference>
<dbReference type="GO" id="GO:0032259">
    <property type="term" value="P:methylation"/>
    <property type="evidence" value="ECO:0007669"/>
    <property type="project" value="UniProtKB-KW"/>
</dbReference>
<dbReference type="HOGENOM" id="CLU_006958_0_6_9"/>
<evidence type="ECO:0000256" key="5">
    <source>
        <dbReference type="PROSITE-ProRule" id="PRU01016"/>
    </source>
</evidence>
<proteinExistence type="inferred from homology"/>
<dbReference type="eggNOG" id="COG0270">
    <property type="taxonomic scope" value="Bacteria"/>
</dbReference>
<feature type="active site" evidence="5">
    <location>
        <position position="129"/>
    </location>
</feature>
<evidence type="ECO:0000256" key="6">
    <source>
        <dbReference type="RuleBase" id="RU000416"/>
    </source>
</evidence>
<accession>F2JIR3</accession>
<dbReference type="PROSITE" id="PS51679">
    <property type="entry name" value="SAM_MT_C5"/>
    <property type="match status" value="1"/>
</dbReference>
<dbReference type="GO" id="GO:0009307">
    <property type="term" value="P:DNA restriction-modification system"/>
    <property type="evidence" value="ECO:0007669"/>
    <property type="project" value="UniProtKB-KW"/>
</dbReference>
<dbReference type="KEGG" id="cle:Clole_0233"/>
<dbReference type="Pfam" id="PF00145">
    <property type="entry name" value="DNA_methylase"/>
    <property type="match status" value="1"/>
</dbReference>
<dbReference type="GO" id="GO:0003886">
    <property type="term" value="F:DNA (cytosine-5-)-methyltransferase activity"/>
    <property type="evidence" value="ECO:0007669"/>
    <property type="project" value="UniProtKB-EC"/>
</dbReference>
<evidence type="ECO:0000256" key="2">
    <source>
        <dbReference type="ARBA" id="ARBA00022679"/>
    </source>
</evidence>
<dbReference type="REBASE" id="33976">
    <property type="entry name" value="M2.Cle5427ORF231P"/>
</dbReference>
<organism evidence="8 9">
    <name type="scientific">Cellulosilyticum lentocellum (strain ATCC 49066 / DSM 5427 / NCIMB 11756 / RHM5)</name>
    <name type="common">Clostridium lentocellum</name>
    <dbReference type="NCBI Taxonomy" id="642492"/>
    <lineage>
        <taxon>Bacteria</taxon>
        <taxon>Bacillati</taxon>
        <taxon>Bacillota</taxon>
        <taxon>Clostridia</taxon>
        <taxon>Lachnospirales</taxon>
        <taxon>Cellulosilyticaceae</taxon>
        <taxon>Cellulosilyticum</taxon>
    </lineage>
</organism>
<dbReference type="InterPro" id="IPR001525">
    <property type="entry name" value="C5_MeTfrase"/>
</dbReference>
<evidence type="ECO:0000256" key="1">
    <source>
        <dbReference type="ARBA" id="ARBA00022603"/>
    </source>
</evidence>
<dbReference type="PANTHER" id="PTHR46098">
    <property type="entry name" value="TRNA (CYTOSINE(38)-C(5))-METHYLTRANSFERASE"/>
    <property type="match status" value="1"/>
</dbReference>